<comment type="caution">
    <text evidence="1">The sequence shown here is derived from an EMBL/GenBank/DDBJ whole genome shotgun (WGS) entry which is preliminary data.</text>
</comment>
<proteinExistence type="predicted"/>
<name>A0A9P3URX4_LYOSH</name>
<organism evidence="1 2">
    <name type="scientific">Lyophyllum shimeji</name>
    <name type="common">Hon-shimeji</name>
    <name type="synonym">Tricholoma shimeji</name>
    <dbReference type="NCBI Taxonomy" id="47721"/>
    <lineage>
        <taxon>Eukaryota</taxon>
        <taxon>Fungi</taxon>
        <taxon>Dikarya</taxon>
        <taxon>Basidiomycota</taxon>
        <taxon>Agaricomycotina</taxon>
        <taxon>Agaricomycetes</taxon>
        <taxon>Agaricomycetidae</taxon>
        <taxon>Agaricales</taxon>
        <taxon>Tricholomatineae</taxon>
        <taxon>Lyophyllaceae</taxon>
        <taxon>Lyophyllum</taxon>
    </lineage>
</organism>
<keyword evidence="2" id="KW-1185">Reference proteome</keyword>
<accession>A0A9P3URX4</accession>
<reference evidence="1" key="1">
    <citation type="submission" date="2022-07" db="EMBL/GenBank/DDBJ databases">
        <title>The genome of Lyophyllum shimeji provides insight into the initial evolution of ectomycorrhizal fungal genome.</title>
        <authorList>
            <person name="Kobayashi Y."/>
            <person name="Shibata T."/>
            <person name="Hirakawa H."/>
            <person name="Shigenobu S."/>
            <person name="Nishiyama T."/>
            <person name="Yamada A."/>
            <person name="Hasebe M."/>
            <person name="Kawaguchi M."/>
        </authorList>
    </citation>
    <scope>NUCLEOTIDE SEQUENCE</scope>
    <source>
        <strain evidence="1">AT787</strain>
    </source>
</reference>
<dbReference type="AlphaFoldDB" id="A0A9P3URX4"/>
<evidence type="ECO:0000313" key="1">
    <source>
        <dbReference type="EMBL" id="GLB40601.1"/>
    </source>
</evidence>
<sequence>MSLTDGHNRSDVSLSASVFRCHIEDIPLGAQRICRRFSTSQSVAGGVLVSWNAAKEEGRAAADRCCAILQAKLAKVIPGRRRLLSRLSQPNRDEMCHDSPMSWTAMSVKLETDLGMPALLP</sequence>
<dbReference type="Proteomes" id="UP001063166">
    <property type="component" value="Unassembled WGS sequence"/>
</dbReference>
<dbReference type="EMBL" id="BRPK01000008">
    <property type="protein sequence ID" value="GLB40601.1"/>
    <property type="molecule type" value="Genomic_DNA"/>
</dbReference>
<protein>
    <submittedName>
        <fullName evidence="1">Uncharacterized protein</fullName>
    </submittedName>
</protein>
<evidence type="ECO:0000313" key="2">
    <source>
        <dbReference type="Proteomes" id="UP001063166"/>
    </source>
</evidence>
<gene>
    <name evidence="1" type="ORF">LshimejAT787_0804720</name>
</gene>